<organism evidence="1 2">
    <name type="scientific">Nitrososphaera gargensis (strain Ga9.2)</name>
    <dbReference type="NCBI Taxonomy" id="1237085"/>
    <lineage>
        <taxon>Archaea</taxon>
        <taxon>Nitrososphaerota</taxon>
        <taxon>Nitrososphaeria</taxon>
        <taxon>Nitrososphaerales</taxon>
        <taxon>Nitrososphaeraceae</taxon>
        <taxon>Nitrososphaera</taxon>
    </lineage>
</organism>
<dbReference type="HOGENOM" id="CLU_1493023_0_0_2"/>
<keyword evidence="2" id="KW-1185">Reference proteome</keyword>
<reference evidence="1 2" key="1">
    <citation type="journal article" date="2012" name="Environ. Microbiol.">
        <title>The genome of the ammonia-oxidizing Candidatus Nitrososphaera gargensis: insights into metabolic versatility and environmental adaptations.</title>
        <authorList>
            <person name="Spang A."/>
            <person name="Poehlein A."/>
            <person name="Offre P."/>
            <person name="Zumbragel S."/>
            <person name="Haider S."/>
            <person name="Rychlik N."/>
            <person name="Nowka B."/>
            <person name="Schmeisser C."/>
            <person name="Lebedeva E.V."/>
            <person name="Rattei T."/>
            <person name="Bohm C."/>
            <person name="Schmid M."/>
            <person name="Galushko A."/>
            <person name="Hatzenpichler R."/>
            <person name="Weinmaier T."/>
            <person name="Daniel R."/>
            <person name="Schleper C."/>
            <person name="Spieck E."/>
            <person name="Streit W."/>
            <person name="Wagner M."/>
        </authorList>
    </citation>
    <scope>NUCLEOTIDE SEQUENCE [LARGE SCALE GENOMIC DNA]</scope>
    <source>
        <strain evidence="2">Ga9.2</strain>
    </source>
</reference>
<dbReference type="InParanoid" id="K0IIZ8"/>
<dbReference type="BioCyc" id="CNIT1237085:G1324-1170-MONOMER"/>
<evidence type="ECO:0000313" key="2">
    <source>
        <dbReference type="Proteomes" id="UP000008037"/>
    </source>
</evidence>
<proteinExistence type="predicted"/>
<dbReference type="RefSeq" id="WP_015018649.1">
    <property type="nucleotide sequence ID" value="NC_018719.1"/>
</dbReference>
<protein>
    <submittedName>
        <fullName evidence="1">Uncharacterized protein</fullName>
    </submittedName>
</protein>
<gene>
    <name evidence="1" type="ordered locus">Ngar_c11720</name>
</gene>
<dbReference type="Proteomes" id="UP000008037">
    <property type="component" value="Chromosome"/>
</dbReference>
<dbReference type="GeneID" id="13797431"/>
<sequence>MIPREKPWETWIKDDTYPIGEFGWSTQSTVFLSGGESIIEVHVGESLEIPIKAIYVHRDDGRNNPKAVTLRMRAADSCELLKLSKTLSQEELLQKAYQCESGEAYDRALFFNTANLVSFTNIHRFVRLNDRVIRTINMKVTIPLDLPVELRRTIKVMPSGSVNPATVGVASRGVFLKIID</sequence>
<dbReference type="AlphaFoldDB" id="K0IIZ8"/>
<dbReference type="EMBL" id="CP002408">
    <property type="protein sequence ID" value="AFU58112.1"/>
    <property type="molecule type" value="Genomic_DNA"/>
</dbReference>
<accession>K0IIZ8</accession>
<evidence type="ECO:0000313" key="1">
    <source>
        <dbReference type="EMBL" id="AFU58112.1"/>
    </source>
</evidence>
<name>K0IIZ8_NITGG</name>
<dbReference type="KEGG" id="nga:Ngar_c11720"/>